<evidence type="ECO:0000259" key="8">
    <source>
        <dbReference type="Pfam" id="PF06004"/>
    </source>
</evidence>
<evidence type="ECO:0000256" key="6">
    <source>
        <dbReference type="SAM" id="MobiDB-lite"/>
    </source>
</evidence>
<dbReference type="Gene3D" id="2.30.30.100">
    <property type="match status" value="1"/>
</dbReference>
<dbReference type="PROSITE" id="PS51257">
    <property type="entry name" value="PROKAR_LIPOPROTEIN"/>
    <property type="match status" value="1"/>
</dbReference>
<dbReference type="InterPro" id="IPR047807">
    <property type="entry name" value="YgdI/YgdR-like_SH3-like"/>
</dbReference>
<evidence type="ECO:0000256" key="4">
    <source>
        <dbReference type="ARBA" id="ARBA00023139"/>
    </source>
</evidence>
<dbReference type="AlphaFoldDB" id="A0A553GV97"/>
<feature type="compositionally biased region" description="Polar residues" evidence="6">
    <location>
        <begin position="54"/>
        <end position="63"/>
    </location>
</feature>
<proteinExistence type="predicted"/>
<dbReference type="OrthoDB" id="6520455at2"/>
<organism evidence="9 10">
    <name type="scientific">Pseudomonas mangiferae</name>
    <dbReference type="NCBI Taxonomy" id="2593654"/>
    <lineage>
        <taxon>Bacteria</taxon>
        <taxon>Pseudomonadati</taxon>
        <taxon>Pseudomonadota</taxon>
        <taxon>Gammaproteobacteria</taxon>
        <taxon>Pseudomonadales</taxon>
        <taxon>Pseudomonadaceae</taxon>
        <taxon>Pseudomonas</taxon>
    </lineage>
</organism>
<comment type="caution">
    <text evidence="9">The sequence shown here is derived from an EMBL/GenBank/DDBJ whole genome shotgun (WGS) entry which is preliminary data.</text>
</comment>
<dbReference type="PANTHER" id="PTHR37011:SF1">
    <property type="entry name" value="POT FAMILY PEPTIDE TRANSPORT PROTEIN"/>
    <property type="match status" value="1"/>
</dbReference>
<reference evidence="9 10" key="1">
    <citation type="submission" date="2019-07" db="EMBL/GenBank/DDBJ databases">
        <title>Pseudomonas mangiferae sp. nov., isolated from bark of mango tree in Thailand.</title>
        <authorList>
            <person name="Srisuk N."/>
            <person name="Anurat P."/>
        </authorList>
    </citation>
    <scope>NUCLEOTIDE SEQUENCE [LARGE SCALE GENOMIC DNA]</scope>
    <source>
        <strain evidence="9 10">DMKU_BBB3-04</strain>
    </source>
</reference>
<keyword evidence="5 9" id="KW-0449">Lipoprotein</keyword>
<dbReference type="Proteomes" id="UP000315235">
    <property type="component" value="Unassembled WGS sequence"/>
</dbReference>
<feature type="chain" id="PRO_5021713350" evidence="7">
    <location>
        <begin position="21"/>
        <end position="69"/>
    </location>
</feature>
<evidence type="ECO:0000256" key="5">
    <source>
        <dbReference type="ARBA" id="ARBA00023288"/>
    </source>
</evidence>
<keyword evidence="2 7" id="KW-0732">Signal</keyword>
<feature type="domain" description="Lipoprotein YgdI/YgdR-like SH3-like" evidence="8">
    <location>
        <begin position="20"/>
        <end position="68"/>
    </location>
</feature>
<evidence type="ECO:0000256" key="1">
    <source>
        <dbReference type="ARBA" id="ARBA00022475"/>
    </source>
</evidence>
<keyword evidence="4" id="KW-0564">Palmitate</keyword>
<feature type="region of interest" description="Disordered" evidence="6">
    <location>
        <begin position="49"/>
        <end position="69"/>
    </location>
</feature>
<dbReference type="NCBIfam" id="NF033216">
    <property type="entry name" value="lipo_YgdI_YgdR"/>
    <property type="match status" value="1"/>
</dbReference>
<keyword evidence="10" id="KW-1185">Reference proteome</keyword>
<dbReference type="InterPro" id="IPR010305">
    <property type="entry name" value="YgdI/YgdR-like"/>
</dbReference>
<protein>
    <submittedName>
        <fullName evidence="9">YgdI/YgdR family lipoprotein</fullName>
    </submittedName>
</protein>
<sequence length="69" mass="7599">MKHWIIAVFCVLGLAGCASDYIIATTDGQMITADGKPKLDEDTGMLKFEDGEGNEQQIPQSEVKQIIER</sequence>
<dbReference type="PANTHER" id="PTHR37011">
    <property type="entry name" value="POT FAMILY PEPTIDE TRANSPORT PROTEIN-RELATED"/>
    <property type="match status" value="1"/>
</dbReference>
<keyword evidence="3" id="KW-0472">Membrane</keyword>
<keyword evidence="1" id="KW-1003">Cell membrane</keyword>
<feature type="signal peptide" evidence="7">
    <location>
        <begin position="1"/>
        <end position="20"/>
    </location>
</feature>
<evidence type="ECO:0000313" key="10">
    <source>
        <dbReference type="Proteomes" id="UP000315235"/>
    </source>
</evidence>
<evidence type="ECO:0000256" key="3">
    <source>
        <dbReference type="ARBA" id="ARBA00023136"/>
    </source>
</evidence>
<accession>A0A553GV97</accession>
<name>A0A553GV97_9PSED</name>
<dbReference type="InterPro" id="IPR010920">
    <property type="entry name" value="LSM_dom_sf"/>
</dbReference>
<evidence type="ECO:0000256" key="7">
    <source>
        <dbReference type="SAM" id="SignalP"/>
    </source>
</evidence>
<dbReference type="RefSeq" id="WP_143489797.1">
    <property type="nucleotide sequence ID" value="NZ_VJOY01000016.1"/>
</dbReference>
<dbReference type="EMBL" id="VJOY01000016">
    <property type="protein sequence ID" value="TRX73385.1"/>
    <property type="molecule type" value="Genomic_DNA"/>
</dbReference>
<evidence type="ECO:0000256" key="2">
    <source>
        <dbReference type="ARBA" id="ARBA00022729"/>
    </source>
</evidence>
<evidence type="ECO:0000313" key="9">
    <source>
        <dbReference type="EMBL" id="TRX73385.1"/>
    </source>
</evidence>
<dbReference type="SUPFAM" id="SSF50182">
    <property type="entry name" value="Sm-like ribonucleoproteins"/>
    <property type="match status" value="1"/>
</dbReference>
<gene>
    <name evidence="9" type="ORF">FM069_18220</name>
</gene>
<dbReference type="Pfam" id="PF06004">
    <property type="entry name" value="DUF903"/>
    <property type="match status" value="1"/>
</dbReference>